<dbReference type="OrthoDB" id="7586278at2"/>
<keyword evidence="2" id="KW-1185">Reference proteome</keyword>
<proteinExistence type="predicted"/>
<protein>
    <submittedName>
        <fullName evidence="1">Uncharacterized protein</fullName>
    </submittedName>
</protein>
<accession>A0A1I6JDN5</accession>
<dbReference type="EMBL" id="FOZG01000001">
    <property type="protein sequence ID" value="SFR77135.1"/>
    <property type="molecule type" value="Genomic_DNA"/>
</dbReference>
<sequence length="73" mass="7792">MIPVRTRSIFRSRWVALLWSAGIVWFAVDVANDQKPDAPANAAVNASNAADEAAEGAAALNETERLVRQLNGG</sequence>
<name>A0A1I6JDN5_9SPHN</name>
<evidence type="ECO:0000313" key="1">
    <source>
        <dbReference type="EMBL" id="SFR77135.1"/>
    </source>
</evidence>
<evidence type="ECO:0000313" key="2">
    <source>
        <dbReference type="Proteomes" id="UP000198824"/>
    </source>
</evidence>
<reference evidence="1 2" key="1">
    <citation type="submission" date="2016-10" db="EMBL/GenBank/DDBJ databases">
        <authorList>
            <person name="de Groot N.N."/>
        </authorList>
    </citation>
    <scope>NUCLEOTIDE SEQUENCE [LARGE SCALE GENOMIC DNA]</scope>
    <source>
        <strain evidence="1 2">S5-249</strain>
    </source>
</reference>
<dbReference type="Proteomes" id="UP000198824">
    <property type="component" value="Unassembled WGS sequence"/>
</dbReference>
<dbReference type="RefSeq" id="WP_093309401.1">
    <property type="nucleotide sequence ID" value="NZ_FOZG01000001.1"/>
</dbReference>
<gene>
    <name evidence="1" type="ORF">SAMN05192580_0152</name>
</gene>
<organism evidence="1 2">
    <name type="scientific">Sphingomonas jatrophae</name>
    <dbReference type="NCBI Taxonomy" id="1166337"/>
    <lineage>
        <taxon>Bacteria</taxon>
        <taxon>Pseudomonadati</taxon>
        <taxon>Pseudomonadota</taxon>
        <taxon>Alphaproteobacteria</taxon>
        <taxon>Sphingomonadales</taxon>
        <taxon>Sphingomonadaceae</taxon>
        <taxon>Sphingomonas</taxon>
    </lineage>
</organism>
<dbReference type="AlphaFoldDB" id="A0A1I6JDN5"/>